<name>A0A9Q9FDV3_9FIRM</name>
<accession>A0A9Q9FDV3</accession>
<dbReference type="Pfam" id="PF11148">
    <property type="entry name" value="DUF2922"/>
    <property type="match status" value="1"/>
</dbReference>
<proteinExistence type="predicted"/>
<gene>
    <name evidence="1" type="ORF">J0J70_08585</name>
</gene>
<reference evidence="1" key="1">
    <citation type="submission" date="2021-03" db="EMBL/GenBank/DDBJ databases">
        <title>Comparative Genomics and Metabolomics in the genus Turicibacter.</title>
        <authorList>
            <person name="Maki J."/>
            <person name="Looft T."/>
        </authorList>
    </citation>
    <scope>NUCLEOTIDE SEQUENCE</scope>
    <source>
        <strain evidence="1">ISU324</strain>
    </source>
</reference>
<dbReference type="AlphaFoldDB" id="A0A9Q9FDV3"/>
<sequence length="78" mass="8906">MEETYTLTCKFKDTENKTRSIEINNPTEDLSDDKILDFMNYVIDSEVLVLNELQPDLKYASIAGACLTTKRVEEITLA</sequence>
<dbReference type="Proteomes" id="UP001058072">
    <property type="component" value="Chromosome"/>
</dbReference>
<dbReference type="EMBL" id="CP071250">
    <property type="protein sequence ID" value="UUF07678.1"/>
    <property type="molecule type" value="Genomic_DNA"/>
</dbReference>
<protein>
    <submittedName>
        <fullName evidence="1">DUF2922 family protein</fullName>
    </submittedName>
</protein>
<dbReference type="RefSeq" id="WP_055242746.1">
    <property type="nucleotide sequence ID" value="NZ_CP071250.1"/>
</dbReference>
<dbReference type="InterPro" id="IPR021321">
    <property type="entry name" value="DUF2922"/>
</dbReference>
<evidence type="ECO:0000313" key="1">
    <source>
        <dbReference type="EMBL" id="UUF07678.1"/>
    </source>
</evidence>
<organism evidence="1 2">
    <name type="scientific">Turicibacter bilis</name>
    <dbReference type="NCBI Taxonomy" id="2735723"/>
    <lineage>
        <taxon>Bacteria</taxon>
        <taxon>Bacillati</taxon>
        <taxon>Bacillota</taxon>
        <taxon>Erysipelotrichia</taxon>
        <taxon>Erysipelotrichales</taxon>
        <taxon>Turicibacteraceae</taxon>
        <taxon>Turicibacter</taxon>
    </lineage>
</organism>
<evidence type="ECO:0000313" key="2">
    <source>
        <dbReference type="Proteomes" id="UP001058072"/>
    </source>
</evidence>